<evidence type="ECO:0000256" key="2">
    <source>
        <dbReference type="ARBA" id="ARBA00022908"/>
    </source>
</evidence>
<proteinExistence type="inferred from homology"/>
<dbReference type="GO" id="GO:0015074">
    <property type="term" value="P:DNA integration"/>
    <property type="evidence" value="ECO:0007669"/>
    <property type="project" value="UniProtKB-KW"/>
</dbReference>
<dbReference type="InterPro" id="IPR006119">
    <property type="entry name" value="Resolv_N"/>
</dbReference>
<accession>A0A1Q8QJL9</accession>
<dbReference type="AlphaFoldDB" id="A0A1Q8QJL9"/>
<name>A0A1Q8QJL9_9FIRM</name>
<keyword evidence="3" id="KW-0238">DNA-binding</keyword>
<dbReference type="SUPFAM" id="SSF53041">
    <property type="entry name" value="Resolvase-like"/>
    <property type="match status" value="1"/>
</dbReference>
<comment type="caution">
    <text evidence="8">The sequence shown here is derived from an EMBL/GenBank/DDBJ whole genome shotgun (WGS) entry which is preliminary data.</text>
</comment>
<protein>
    <submittedName>
        <fullName evidence="8">Resolvase/integrase</fullName>
    </submittedName>
</protein>
<dbReference type="GO" id="GO:0000150">
    <property type="term" value="F:DNA strand exchange activity"/>
    <property type="evidence" value="ECO:0007669"/>
    <property type="project" value="InterPro"/>
</dbReference>
<evidence type="ECO:0000256" key="4">
    <source>
        <dbReference type="ARBA" id="ARBA00023172"/>
    </source>
</evidence>
<dbReference type="PANTHER" id="PTHR30461:SF26">
    <property type="entry name" value="RESOLVASE HOMOLOG YNEB"/>
    <property type="match status" value="1"/>
</dbReference>
<evidence type="ECO:0000256" key="6">
    <source>
        <dbReference type="PROSITE-ProRule" id="PRU10137"/>
    </source>
</evidence>
<evidence type="ECO:0000313" key="9">
    <source>
        <dbReference type="Proteomes" id="UP000186102"/>
    </source>
</evidence>
<dbReference type="InterPro" id="IPR006118">
    <property type="entry name" value="Recombinase_CS"/>
</dbReference>
<dbReference type="InterPro" id="IPR036162">
    <property type="entry name" value="Resolvase-like_N_sf"/>
</dbReference>
<dbReference type="Pfam" id="PF00239">
    <property type="entry name" value="Resolvase"/>
    <property type="match status" value="1"/>
</dbReference>
<keyword evidence="2" id="KW-0229">DNA integration</keyword>
<evidence type="ECO:0000256" key="3">
    <source>
        <dbReference type="ARBA" id="ARBA00023125"/>
    </source>
</evidence>
<comment type="similarity">
    <text evidence="1">Belongs to the site-specific recombinase resolvase family.</text>
</comment>
<evidence type="ECO:0000256" key="1">
    <source>
        <dbReference type="ARBA" id="ARBA00009913"/>
    </source>
</evidence>
<evidence type="ECO:0000259" key="7">
    <source>
        <dbReference type="PROSITE" id="PS51736"/>
    </source>
</evidence>
<feature type="domain" description="Resolvase/invertase-type recombinase catalytic" evidence="7">
    <location>
        <begin position="2"/>
        <end position="146"/>
    </location>
</feature>
<dbReference type="OrthoDB" id="9797501at2"/>
<sequence length="200" mass="23242">MRVYGYARVSSKEQNLDRQLVELQKYVEYRFIFADKVSGKDMDRVEYQLLRKVSQRGDTIYIKSLDRLGRNKQQIKDELEYYRSEGVRIKILDIPTSMMEIPEGQDWIMDMINNLLIEVLSTIAEQERASIKARQAEGIAVAKSKGKHLGRPVMAVTDKFMSAYKQWKAEEITAVKAIELSGISKATFYRKVKEYELEKG</sequence>
<evidence type="ECO:0000256" key="5">
    <source>
        <dbReference type="PIRSR" id="PIRSR606118-50"/>
    </source>
</evidence>
<organism evidence="8 9">
    <name type="scientific">Desulfosporosinus metallidurans</name>
    <dbReference type="NCBI Taxonomy" id="1888891"/>
    <lineage>
        <taxon>Bacteria</taxon>
        <taxon>Bacillati</taxon>
        <taxon>Bacillota</taxon>
        <taxon>Clostridia</taxon>
        <taxon>Eubacteriales</taxon>
        <taxon>Desulfitobacteriaceae</taxon>
        <taxon>Desulfosporosinus</taxon>
    </lineage>
</organism>
<dbReference type="CDD" id="cd03768">
    <property type="entry name" value="SR_ResInv"/>
    <property type="match status" value="1"/>
</dbReference>
<evidence type="ECO:0000313" key="8">
    <source>
        <dbReference type="EMBL" id="OLN27539.1"/>
    </source>
</evidence>
<dbReference type="EMBL" id="MLBF01000056">
    <property type="protein sequence ID" value="OLN27539.1"/>
    <property type="molecule type" value="Genomic_DNA"/>
</dbReference>
<feature type="active site" description="O-(5'-phospho-DNA)-serine intermediate" evidence="5 6">
    <location>
        <position position="10"/>
    </location>
</feature>
<dbReference type="InterPro" id="IPR050639">
    <property type="entry name" value="SSR_resolvase"/>
</dbReference>
<gene>
    <name evidence="8" type="ORF">DSOL_4511</name>
</gene>
<dbReference type="Gene3D" id="3.40.50.1390">
    <property type="entry name" value="Resolvase, N-terminal catalytic domain"/>
    <property type="match status" value="1"/>
</dbReference>
<reference evidence="8 9" key="1">
    <citation type="submission" date="2016-09" db="EMBL/GenBank/DDBJ databases">
        <title>Complete genome of Desulfosporosinus sp. OL.</title>
        <authorList>
            <person name="Mardanov A."/>
            <person name="Beletsky A."/>
            <person name="Panova A."/>
            <person name="Karnachuk O."/>
            <person name="Ravin N."/>
        </authorList>
    </citation>
    <scope>NUCLEOTIDE SEQUENCE [LARGE SCALE GENOMIC DNA]</scope>
    <source>
        <strain evidence="8 9">OL</strain>
    </source>
</reference>
<dbReference type="PROSITE" id="PS51736">
    <property type="entry name" value="RECOMBINASES_3"/>
    <property type="match status" value="1"/>
</dbReference>
<dbReference type="PROSITE" id="PS00397">
    <property type="entry name" value="RECOMBINASES_1"/>
    <property type="match status" value="1"/>
</dbReference>
<dbReference type="PANTHER" id="PTHR30461">
    <property type="entry name" value="DNA-INVERTASE FROM LAMBDOID PROPHAGE"/>
    <property type="match status" value="1"/>
</dbReference>
<keyword evidence="4" id="KW-0233">DNA recombination</keyword>
<dbReference type="RefSeq" id="WP_075366856.1">
    <property type="nucleotide sequence ID" value="NZ_MLBF01000056.1"/>
</dbReference>
<dbReference type="GO" id="GO:0003677">
    <property type="term" value="F:DNA binding"/>
    <property type="evidence" value="ECO:0007669"/>
    <property type="project" value="UniProtKB-KW"/>
</dbReference>
<keyword evidence="9" id="KW-1185">Reference proteome</keyword>
<dbReference type="Proteomes" id="UP000186102">
    <property type="component" value="Unassembled WGS sequence"/>
</dbReference>
<dbReference type="SMART" id="SM00857">
    <property type="entry name" value="Resolvase"/>
    <property type="match status" value="1"/>
</dbReference>